<dbReference type="RefSeq" id="WP_072955735.1">
    <property type="nucleotide sequence ID" value="NZ_FQUH01000002.1"/>
</dbReference>
<evidence type="ECO:0000313" key="2">
    <source>
        <dbReference type="EMBL" id="SHE62299.1"/>
    </source>
</evidence>
<feature type="transmembrane region" description="Helical" evidence="1">
    <location>
        <begin position="7"/>
        <end position="29"/>
    </location>
</feature>
<accession>A0A1M4V052</accession>
<evidence type="ECO:0000256" key="1">
    <source>
        <dbReference type="SAM" id="Phobius"/>
    </source>
</evidence>
<dbReference type="AlphaFoldDB" id="A0A1M4V052"/>
<keyword evidence="3" id="KW-1185">Reference proteome</keyword>
<keyword evidence="1" id="KW-1133">Transmembrane helix</keyword>
<name>A0A1M4V052_VIBGA</name>
<dbReference type="Proteomes" id="UP000184159">
    <property type="component" value="Unassembled WGS sequence"/>
</dbReference>
<protein>
    <submittedName>
        <fullName evidence="2">Uncharacterized protein</fullName>
    </submittedName>
</protein>
<keyword evidence="1" id="KW-0472">Membrane</keyword>
<reference evidence="3" key="1">
    <citation type="submission" date="2016-11" db="EMBL/GenBank/DDBJ databases">
        <authorList>
            <person name="Varghese N."/>
            <person name="Submissions S."/>
        </authorList>
    </citation>
    <scope>NUCLEOTIDE SEQUENCE [LARGE SCALE GENOMIC DNA]</scope>
    <source>
        <strain evidence="3">DSM 21264</strain>
    </source>
</reference>
<proteinExistence type="predicted"/>
<sequence length="182" mass="21011">MRQEFNIVMVNSVTTLLGVILGAVITWYLTSSSSKDLWLLGNINKQQNEIVQKRLELIEQASILLNSTQTIEDINRYLLAQAQFATEASKCAIEPEKYEMTLIQCKQLMDIDEAFKQSKLKTDMTAKFGWLVQMSGIYFGPKTSQYAANLSKLPKWWEADITLFKGFIDTMKEEMYYFKMES</sequence>
<evidence type="ECO:0000313" key="3">
    <source>
        <dbReference type="Proteomes" id="UP000184159"/>
    </source>
</evidence>
<organism evidence="2 3">
    <name type="scientific">Vibrio gazogenes DSM 21264 = NBRC 103151</name>
    <dbReference type="NCBI Taxonomy" id="1123492"/>
    <lineage>
        <taxon>Bacteria</taxon>
        <taxon>Pseudomonadati</taxon>
        <taxon>Pseudomonadota</taxon>
        <taxon>Gammaproteobacteria</taxon>
        <taxon>Vibrionales</taxon>
        <taxon>Vibrionaceae</taxon>
        <taxon>Vibrio</taxon>
    </lineage>
</organism>
<gene>
    <name evidence="2" type="ORF">SAMN02745781_00606</name>
</gene>
<dbReference type="EMBL" id="FQUH01000002">
    <property type="protein sequence ID" value="SHE62299.1"/>
    <property type="molecule type" value="Genomic_DNA"/>
</dbReference>
<keyword evidence="1" id="KW-0812">Transmembrane</keyword>